<evidence type="ECO:0008006" key="4">
    <source>
        <dbReference type="Google" id="ProtNLM"/>
    </source>
</evidence>
<protein>
    <recommendedName>
        <fullName evidence="4">Hemolysin XhlA</fullName>
    </recommendedName>
</protein>
<keyword evidence="1" id="KW-0812">Transmembrane</keyword>
<dbReference type="RefSeq" id="WP_331847993.1">
    <property type="nucleotide sequence ID" value="NZ_JAZHPZ010000010.1"/>
</dbReference>
<keyword evidence="3" id="KW-1185">Reference proteome</keyword>
<feature type="transmembrane region" description="Helical" evidence="1">
    <location>
        <begin position="63"/>
        <end position="83"/>
    </location>
</feature>
<reference evidence="2 3" key="1">
    <citation type="submission" date="2024-02" db="EMBL/GenBank/DDBJ databases">
        <title>A nitrogen-fixing paenibacillus bacterium.</title>
        <authorList>
            <person name="Zhang W.L."/>
            <person name="Chen S.F."/>
        </authorList>
    </citation>
    <scope>NUCLEOTIDE SEQUENCE [LARGE SCALE GENOMIC DNA]</scope>
    <source>
        <strain evidence="2 3">M1</strain>
    </source>
</reference>
<dbReference type="EMBL" id="JAZHPZ010000010">
    <property type="protein sequence ID" value="MEF2967776.1"/>
    <property type="molecule type" value="Genomic_DNA"/>
</dbReference>
<evidence type="ECO:0000313" key="2">
    <source>
        <dbReference type="EMBL" id="MEF2967776.1"/>
    </source>
</evidence>
<comment type="caution">
    <text evidence="2">The sequence shown here is derived from an EMBL/GenBank/DDBJ whole genome shotgun (WGS) entry which is preliminary data.</text>
</comment>
<sequence length="88" mass="9818">MPDEMNEILQRLTRVETKLDMMNSARDIAQEAMQGSKAAHQRLDEQRDEISALKAKLVESQRWLIGTMISSAGLFIAAGGLLLKMMGK</sequence>
<accession>A0ABU7VVH6</accession>
<keyword evidence="1" id="KW-0472">Membrane</keyword>
<organism evidence="2 3">
    <name type="scientific">Paenibacillus haidiansis</name>
    <dbReference type="NCBI Taxonomy" id="1574488"/>
    <lineage>
        <taxon>Bacteria</taxon>
        <taxon>Bacillati</taxon>
        <taxon>Bacillota</taxon>
        <taxon>Bacilli</taxon>
        <taxon>Bacillales</taxon>
        <taxon>Paenibacillaceae</taxon>
        <taxon>Paenibacillus</taxon>
    </lineage>
</organism>
<proteinExistence type="predicted"/>
<gene>
    <name evidence="2" type="ORF">V3851_18255</name>
</gene>
<dbReference type="Proteomes" id="UP001306950">
    <property type="component" value="Unassembled WGS sequence"/>
</dbReference>
<name>A0ABU7VVH6_9BACL</name>
<keyword evidence="1" id="KW-1133">Transmembrane helix</keyword>
<evidence type="ECO:0000256" key="1">
    <source>
        <dbReference type="SAM" id="Phobius"/>
    </source>
</evidence>
<evidence type="ECO:0000313" key="3">
    <source>
        <dbReference type="Proteomes" id="UP001306950"/>
    </source>
</evidence>